<dbReference type="AlphaFoldDB" id="A0A0W8FX03"/>
<proteinExistence type="predicted"/>
<dbReference type="InterPro" id="IPR030489">
    <property type="entry name" value="TR_Rrf2-type_CS"/>
</dbReference>
<dbReference type="SUPFAM" id="SSF46785">
    <property type="entry name" value="Winged helix' DNA-binding domain"/>
    <property type="match status" value="1"/>
</dbReference>
<dbReference type="PANTHER" id="PTHR33221:SF15">
    <property type="entry name" value="HTH-TYPE TRANSCRIPTIONAL REGULATOR YWGB-RELATED"/>
    <property type="match status" value="1"/>
</dbReference>
<reference evidence="1" key="1">
    <citation type="journal article" date="2015" name="Proc. Natl. Acad. Sci. U.S.A.">
        <title>Networks of energetic and metabolic interactions define dynamics in microbial communities.</title>
        <authorList>
            <person name="Embree M."/>
            <person name="Liu J.K."/>
            <person name="Al-Bassam M.M."/>
            <person name="Zengler K."/>
        </authorList>
    </citation>
    <scope>NUCLEOTIDE SEQUENCE</scope>
</reference>
<evidence type="ECO:0000313" key="1">
    <source>
        <dbReference type="EMBL" id="KUG25416.1"/>
    </source>
</evidence>
<dbReference type="Gene3D" id="1.10.10.10">
    <property type="entry name" value="Winged helix-like DNA-binding domain superfamily/Winged helix DNA-binding domain"/>
    <property type="match status" value="1"/>
</dbReference>
<dbReference type="NCBIfam" id="TIGR00738">
    <property type="entry name" value="rrf2_super"/>
    <property type="match status" value="1"/>
</dbReference>
<protein>
    <submittedName>
        <fullName evidence="1">Rrf2 family transcriptional regulator</fullName>
    </submittedName>
</protein>
<dbReference type="PROSITE" id="PS01332">
    <property type="entry name" value="HTH_RRF2_1"/>
    <property type="match status" value="1"/>
</dbReference>
<dbReference type="Pfam" id="PF02082">
    <property type="entry name" value="Rrf2"/>
    <property type="match status" value="1"/>
</dbReference>
<comment type="caution">
    <text evidence="1">The sequence shown here is derived from an EMBL/GenBank/DDBJ whole genome shotgun (WGS) entry which is preliminary data.</text>
</comment>
<dbReference type="GO" id="GO:0005829">
    <property type="term" value="C:cytosol"/>
    <property type="evidence" value="ECO:0007669"/>
    <property type="project" value="TreeGrafter"/>
</dbReference>
<dbReference type="GO" id="GO:0003700">
    <property type="term" value="F:DNA-binding transcription factor activity"/>
    <property type="evidence" value="ECO:0007669"/>
    <property type="project" value="TreeGrafter"/>
</dbReference>
<name>A0A0W8FX03_9ZZZZ</name>
<gene>
    <name evidence="1" type="ORF">ASZ90_004761</name>
</gene>
<dbReference type="InterPro" id="IPR036390">
    <property type="entry name" value="WH_DNA-bd_sf"/>
</dbReference>
<dbReference type="PANTHER" id="PTHR33221">
    <property type="entry name" value="WINGED HELIX-TURN-HELIX TRANSCRIPTIONAL REGULATOR, RRF2 FAMILY"/>
    <property type="match status" value="1"/>
</dbReference>
<dbReference type="PROSITE" id="PS51197">
    <property type="entry name" value="HTH_RRF2_2"/>
    <property type="match status" value="1"/>
</dbReference>
<accession>A0A0W8FX03</accession>
<dbReference type="InterPro" id="IPR000944">
    <property type="entry name" value="Tscrpt_reg_Rrf2"/>
</dbReference>
<organism evidence="1">
    <name type="scientific">hydrocarbon metagenome</name>
    <dbReference type="NCBI Taxonomy" id="938273"/>
    <lineage>
        <taxon>unclassified sequences</taxon>
        <taxon>metagenomes</taxon>
        <taxon>ecological metagenomes</taxon>
    </lineage>
</organism>
<sequence>MTVIFSKTCELGLQAVLFLSIKKEKRIFTAGEVSKELKVPKEYVSKVMQILTESGIIGSKKGKNGGFYLAKSPSSIKLIDIVEAIDGLEIFNNCVLGFPGCSNEKPCPVHEKWGKLRDDAYKMLSNETLEQLKEKTLHKLVNL</sequence>
<dbReference type="InterPro" id="IPR036388">
    <property type="entry name" value="WH-like_DNA-bd_sf"/>
</dbReference>
<dbReference type="EMBL" id="LNQE01000690">
    <property type="protein sequence ID" value="KUG25416.1"/>
    <property type="molecule type" value="Genomic_DNA"/>
</dbReference>